<dbReference type="EMBL" id="CP063362">
    <property type="protein sequence ID" value="QRG06119.1"/>
    <property type="molecule type" value="Genomic_DNA"/>
</dbReference>
<dbReference type="RefSeq" id="WP_203192996.1">
    <property type="nucleotide sequence ID" value="NZ_CP063362.1"/>
</dbReference>
<reference evidence="2 3" key="1">
    <citation type="submission" date="2020-10" db="EMBL/GenBank/DDBJ databases">
        <title>Degradation of 1,4-Dioxane by Xanthobacter sp. YN2, via a Novel Group-2 Soluble Di-Iron Monooxygenase.</title>
        <authorList>
            <person name="Ma F."/>
            <person name="Wang Y."/>
            <person name="Yang J."/>
            <person name="Guo H."/>
            <person name="Su D."/>
            <person name="Yu L."/>
        </authorList>
    </citation>
    <scope>NUCLEOTIDE SEQUENCE [LARGE SCALE GENOMIC DNA]</scope>
    <source>
        <strain evidence="2 3">YN2</strain>
    </source>
</reference>
<sequence length="94" mass="10135">MTGIGDNSEAGAGLVKSFVDRILRLKEEQDAIGDDVKDVYAEAKSQGLDKTALGKVVAKIRANQKNPDKYAETEALVELYMNAVEAEALTHARA</sequence>
<dbReference type="AlphaFoldDB" id="A0A974PM71"/>
<accession>A0A974PM71</accession>
<organism evidence="2 3">
    <name type="scientific">Xanthobacter dioxanivorans</name>
    <dbReference type="NCBI Taxonomy" id="2528964"/>
    <lineage>
        <taxon>Bacteria</taxon>
        <taxon>Pseudomonadati</taxon>
        <taxon>Pseudomonadota</taxon>
        <taxon>Alphaproteobacteria</taxon>
        <taxon>Hyphomicrobiales</taxon>
        <taxon>Xanthobacteraceae</taxon>
        <taxon>Xanthobacter</taxon>
    </lineage>
</organism>
<dbReference type="Pfam" id="PF10073">
    <property type="entry name" value="GapR_DNA-bd"/>
    <property type="match status" value="1"/>
</dbReference>
<dbReference type="InterPro" id="IPR046367">
    <property type="entry name" value="GapR-like_DNA-bd"/>
</dbReference>
<gene>
    <name evidence="2" type="ORF">EZH22_24525</name>
</gene>
<dbReference type="GO" id="GO:0003677">
    <property type="term" value="F:DNA binding"/>
    <property type="evidence" value="ECO:0007669"/>
    <property type="project" value="InterPro"/>
</dbReference>
<evidence type="ECO:0000313" key="2">
    <source>
        <dbReference type="EMBL" id="QRG06119.1"/>
    </source>
</evidence>
<name>A0A974PM71_9HYPH</name>
<dbReference type="Proteomes" id="UP000596427">
    <property type="component" value="Chromosome"/>
</dbReference>
<evidence type="ECO:0000313" key="3">
    <source>
        <dbReference type="Proteomes" id="UP000596427"/>
    </source>
</evidence>
<proteinExistence type="predicted"/>
<feature type="domain" description="GapR-like DNA-binding" evidence="1">
    <location>
        <begin position="15"/>
        <end position="84"/>
    </location>
</feature>
<evidence type="ECO:0000259" key="1">
    <source>
        <dbReference type="Pfam" id="PF10073"/>
    </source>
</evidence>
<dbReference type="KEGG" id="xdi:EZH22_24525"/>
<keyword evidence="3" id="KW-1185">Reference proteome</keyword>
<protein>
    <submittedName>
        <fullName evidence="2">DUF2312 domain-containing protein</fullName>
    </submittedName>
</protein>